<keyword evidence="7" id="KW-1015">Disulfide bond</keyword>
<evidence type="ECO:0000256" key="5">
    <source>
        <dbReference type="ARBA" id="ARBA00022825"/>
    </source>
</evidence>
<keyword evidence="6" id="KW-0865">Zymogen</keyword>
<dbReference type="InterPro" id="IPR001254">
    <property type="entry name" value="Trypsin_dom"/>
</dbReference>
<dbReference type="Proteomes" id="UP000835206">
    <property type="component" value="Chromosome 15"/>
</dbReference>
<dbReference type="PROSITE" id="PS50240">
    <property type="entry name" value="TRYPSIN_DOM"/>
    <property type="match status" value="2"/>
</dbReference>
<sequence>MLRLTALLAFVALVAANPITNQTVHHFVQRMDGRIVGGEETTIEAAPYQVSLQHNGRHFCGGSIISKNWVVTAGHCTDFPASGYLIRSGSTNVNSGGSVHRVQQVIRHENYGSDRHGIPSNDVALLRVVDSDAFQFNNARKPISLYQGSPDALVNKYGLITGWGTTETGKLPLRLRKVSVPIISRPSCNEAYREVGGIPQWEICAGVAKGGKDSCQGDSGGPFVVNGKLVGIVSWGMGCGTPKYPGVYTDVSHYGSWIKQHARIFCRKADKHCNSLASKMFTQLSLLALLAAATATPPLQRPILNSLFPTGQIIGGTNARIEDVPHQVSLQSSGLSFCGGSIISDKWVITAAHCMSYPPEWITVKAGTATKSIGGSTHKVAEIIVHENYTTNWRGVPRNDVAVLRVSNPFTLDKTRNPIKIFKQNEESAVGITATITGWGATREGGNTAEILKTVDVPIVSKSSCNEAYKSYGGLPEGQICAAIPEGGKDACQGDSGGPMTIGGRLAGLVSWGYGCARPGYPGVHTEVAAFSDWIISKTGIKA</sequence>
<dbReference type="Gene3D" id="2.40.10.10">
    <property type="entry name" value="Trypsin-like serine proteases"/>
    <property type="match status" value="2"/>
</dbReference>
<dbReference type="PANTHER" id="PTHR24276">
    <property type="entry name" value="POLYSERASE-RELATED"/>
    <property type="match status" value="1"/>
</dbReference>
<dbReference type="InterPro" id="IPR050430">
    <property type="entry name" value="Peptidase_S1"/>
</dbReference>
<evidence type="ECO:0000256" key="1">
    <source>
        <dbReference type="ARBA" id="ARBA00007664"/>
    </source>
</evidence>
<dbReference type="CDD" id="cd00190">
    <property type="entry name" value="Tryp_SPc"/>
    <property type="match status" value="2"/>
</dbReference>
<keyword evidence="4 8" id="KW-0378">Hydrolase</keyword>
<proteinExistence type="inferred from homology"/>
<protein>
    <submittedName>
        <fullName evidence="12">Prostasin</fullName>
    </submittedName>
</protein>
<dbReference type="InterPro" id="IPR009003">
    <property type="entry name" value="Peptidase_S1_PA"/>
</dbReference>
<dbReference type="PROSITE" id="PS00134">
    <property type="entry name" value="TRYPSIN_HIS"/>
    <property type="match status" value="2"/>
</dbReference>
<dbReference type="InterPro" id="IPR001314">
    <property type="entry name" value="Peptidase_S1A"/>
</dbReference>
<evidence type="ECO:0000256" key="3">
    <source>
        <dbReference type="ARBA" id="ARBA00022729"/>
    </source>
</evidence>
<evidence type="ECO:0000256" key="8">
    <source>
        <dbReference type="RuleBase" id="RU363034"/>
    </source>
</evidence>
<keyword evidence="5 8" id="KW-0720">Serine protease</keyword>
<keyword evidence="11" id="KW-1185">Reference proteome</keyword>
<evidence type="ECO:0000256" key="7">
    <source>
        <dbReference type="ARBA" id="ARBA00023157"/>
    </source>
</evidence>
<dbReference type="GO" id="GO:0006508">
    <property type="term" value="P:proteolysis"/>
    <property type="evidence" value="ECO:0007669"/>
    <property type="project" value="UniProtKB-KW"/>
</dbReference>
<accession>A0A9C6W5A9</accession>
<keyword evidence="3 9" id="KW-0732">Signal</keyword>
<feature type="domain" description="Peptidase S1" evidence="10">
    <location>
        <begin position="35"/>
        <end position="263"/>
    </location>
</feature>
<evidence type="ECO:0000256" key="4">
    <source>
        <dbReference type="ARBA" id="ARBA00022801"/>
    </source>
</evidence>
<dbReference type="PRINTS" id="PR00722">
    <property type="entry name" value="CHYMOTRYPSIN"/>
</dbReference>
<keyword evidence="2 8" id="KW-0645">Protease</keyword>
<evidence type="ECO:0000259" key="10">
    <source>
        <dbReference type="PROSITE" id="PS50240"/>
    </source>
</evidence>
<dbReference type="Pfam" id="PF00089">
    <property type="entry name" value="Trypsin"/>
    <property type="match status" value="2"/>
</dbReference>
<dbReference type="KEGG" id="bter:100650014"/>
<feature type="chain" id="PRO_5039455271" evidence="9">
    <location>
        <begin position="17"/>
        <end position="543"/>
    </location>
</feature>
<dbReference type="RefSeq" id="XP_048268709.1">
    <property type="nucleotide sequence ID" value="XM_048412752.1"/>
</dbReference>
<dbReference type="InterPro" id="IPR033116">
    <property type="entry name" value="TRYPSIN_SER"/>
</dbReference>
<evidence type="ECO:0000313" key="12">
    <source>
        <dbReference type="RefSeq" id="XP_048268709.1"/>
    </source>
</evidence>
<dbReference type="SUPFAM" id="SSF50494">
    <property type="entry name" value="Trypsin-like serine proteases"/>
    <property type="match status" value="2"/>
</dbReference>
<comment type="similarity">
    <text evidence="1">Belongs to the peptidase S1 family.</text>
</comment>
<dbReference type="GO" id="GO:0004252">
    <property type="term" value="F:serine-type endopeptidase activity"/>
    <property type="evidence" value="ECO:0007669"/>
    <property type="project" value="InterPro"/>
</dbReference>
<evidence type="ECO:0000256" key="9">
    <source>
        <dbReference type="SAM" id="SignalP"/>
    </source>
</evidence>
<evidence type="ECO:0000256" key="6">
    <source>
        <dbReference type="ARBA" id="ARBA00023145"/>
    </source>
</evidence>
<feature type="signal peptide" evidence="9">
    <location>
        <begin position="1"/>
        <end position="16"/>
    </location>
</feature>
<reference evidence="12" key="1">
    <citation type="submission" date="2025-08" db="UniProtKB">
        <authorList>
            <consortium name="RefSeq"/>
        </authorList>
    </citation>
    <scope>IDENTIFICATION</scope>
</reference>
<gene>
    <name evidence="12" type="primary">LOC100650014</name>
</gene>
<name>A0A9C6W5A9_BOMTE</name>
<dbReference type="InterPro" id="IPR043504">
    <property type="entry name" value="Peptidase_S1_PA_chymotrypsin"/>
</dbReference>
<dbReference type="FunFam" id="2.40.10.10:FF:000077">
    <property type="entry name" value="Predicted protein"/>
    <property type="match status" value="2"/>
</dbReference>
<dbReference type="GeneID" id="100650014"/>
<dbReference type="InterPro" id="IPR018114">
    <property type="entry name" value="TRYPSIN_HIS"/>
</dbReference>
<feature type="domain" description="Peptidase S1" evidence="10">
    <location>
        <begin position="313"/>
        <end position="540"/>
    </location>
</feature>
<evidence type="ECO:0000313" key="11">
    <source>
        <dbReference type="Proteomes" id="UP000835206"/>
    </source>
</evidence>
<dbReference type="AlphaFoldDB" id="A0A9C6W5A9"/>
<dbReference type="PROSITE" id="PS00135">
    <property type="entry name" value="TRYPSIN_SER"/>
    <property type="match status" value="2"/>
</dbReference>
<evidence type="ECO:0000256" key="2">
    <source>
        <dbReference type="ARBA" id="ARBA00022670"/>
    </source>
</evidence>
<dbReference type="SMART" id="SM00020">
    <property type="entry name" value="Tryp_SPc"/>
    <property type="match status" value="2"/>
</dbReference>
<dbReference type="PANTHER" id="PTHR24276:SF91">
    <property type="entry name" value="AT26814P-RELATED"/>
    <property type="match status" value="1"/>
</dbReference>
<organism evidence="11 12">
    <name type="scientific">Bombus terrestris</name>
    <name type="common">Buff-tailed bumblebee</name>
    <name type="synonym">Apis terrestris</name>
    <dbReference type="NCBI Taxonomy" id="30195"/>
    <lineage>
        <taxon>Eukaryota</taxon>
        <taxon>Metazoa</taxon>
        <taxon>Ecdysozoa</taxon>
        <taxon>Arthropoda</taxon>
        <taxon>Hexapoda</taxon>
        <taxon>Insecta</taxon>
        <taxon>Pterygota</taxon>
        <taxon>Neoptera</taxon>
        <taxon>Endopterygota</taxon>
        <taxon>Hymenoptera</taxon>
        <taxon>Apocrita</taxon>
        <taxon>Aculeata</taxon>
        <taxon>Apoidea</taxon>
        <taxon>Anthophila</taxon>
        <taxon>Apidae</taxon>
        <taxon>Bombus</taxon>
        <taxon>Bombus</taxon>
    </lineage>
</organism>